<dbReference type="STRING" id="56458.SB85_04145"/>
<sequence>MSSAAAFRIAALVRDLSLLPHPEGGRYARVHTSALTVQHAQTLRPACTAIRFLLERGEVSNWHRIDADETWQWEEGGALELFGFDPNHGLQRYRLDASERGGMPSVVIAAGTWQAARPLADYCLVRCVVAPGFLWERFELLAAADPLAAHLPKLAD</sequence>
<accession>A0A2P5Z9R5</accession>
<dbReference type="InterPro" id="IPR039935">
    <property type="entry name" value="YML079W-like"/>
</dbReference>
<feature type="domain" description="DUF985" evidence="1">
    <location>
        <begin position="11"/>
        <end position="141"/>
    </location>
</feature>
<proteinExistence type="predicted"/>
<protein>
    <recommendedName>
        <fullName evidence="1">DUF985 domain-containing protein</fullName>
    </recommendedName>
</protein>
<dbReference type="SUPFAM" id="SSF51182">
    <property type="entry name" value="RmlC-like cupins"/>
    <property type="match status" value="1"/>
</dbReference>
<evidence type="ECO:0000313" key="2">
    <source>
        <dbReference type="EMBL" id="PPU85349.1"/>
    </source>
</evidence>
<dbReference type="InterPro" id="IPR014710">
    <property type="entry name" value="RmlC-like_jellyroll"/>
</dbReference>
<dbReference type="Pfam" id="PF06172">
    <property type="entry name" value="Cupin_5"/>
    <property type="match status" value="1"/>
</dbReference>
<organism evidence="2 3">
    <name type="scientific">Xanthomonas sacchari</name>
    <dbReference type="NCBI Taxonomy" id="56458"/>
    <lineage>
        <taxon>Bacteria</taxon>
        <taxon>Pseudomonadati</taxon>
        <taxon>Pseudomonadota</taxon>
        <taxon>Gammaproteobacteria</taxon>
        <taxon>Lysobacterales</taxon>
        <taxon>Lysobacteraceae</taxon>
        <taxon>Xanthomonas</taxon>
    </lineage>
</organism>
<name>A0A2P5Z9R5_9XANT</name>
<dbReference type="InterPro" id="IPR011051">
    <property type="entry name" value="RmlC_Cupin_sf"/>
</dbReference>
<dbReference type="EMBL" id="MDEK01000001">
    <property type="protein sequence ID" value="PPU85349.1"/>
    <property type="molecule type" value="Genomic_DNA"/>
</dbReference>
<dbReference type="AlphaFoldDB" id="A0A2P5Z9R5"/>
<dbReference type="Gene3D" id="2.60.120.10">
    <property type="entry name" value="Jelly Rolls"/>
    <property type="match status" value="1"/>
</dbReference>
<evidence type="ECO:0000259" key="1">
    <source>
        <dbReference type="Pfam" id="PF06172"/>
    </source>
</evidence>
<dbReference type="PANTHER" id="PTHR33387">
    <property type="entry name" value="RMLC-LIKE JELLY ROLL FOLD PROTEIN"/>
    <property type="match status" value="1"/>
</dbReference>
<evidence type="ECO:0000313" key="3">
    <source>
        <dbReference type="Proteomes" id="UP000247346"/>
    </source>
</evidence>
<dbReference type="Proteomes" id="UP000247346">
    <property type="component" value="Unassembled WGS sequence"/>
</dbReference>
<comment type="caution">
    <text evidence="2">The sequence shown here is derived from an EMBL/GenBank/DDBJ whole genome shotgun (WGS) entry which is preliminary data.</text>
</comment>
<dbReference type="OrthoDB" id="9798288at2"/>
<reference evidence="2 3" key="1">
    <citation type="submission" date="2016-08" db="EMBL/GenBank/DDBJ databases">
        <authorList>
            <person name="Seilhamer J.J."/>
        </authorList>
    </citation>
    <scope>NUCLEOTIDE SEQUENCE [LARGE SCALE GENOMIC DNA]</scope>
    <source>
        <strain evidence="2 3">CFBP4641</strain>
    </source>
</reference>
<dbReference type="PANTHER" id="PTHR33387:SF3">
    <property type="entry name" value="DUF985 DOMAIN-CONTAINING PROTEIN"/>
    <property type="match status" value="1"/>
</dbReference>
<dbReference type="InterPro" id="IPR009327">
    <property type="entry name" value="Cupin_DUF985"/>
</dbReference>
<gene>
    <name evidence="2" type="ORF">XsacCFBP4641_01800</name>
</gene>
<dbReference type="GeneID" id="93879588"/>
<dbReference type="CDD" id="cd06121">
    <property type="entry name" value="cupin_YML079wp"/>
    <property type="match status" value="1"/>
</dbReference>
<dbReference type="RefSeq" id="WP_010342843.1">
    <property type="nucleotide sequence ID" value="NZ_CP132343.1"/>
</dbReference>